<evidence type="ECO:0000313" key="12">
    <source>
        <dbReference type="Proteomes" id="UP001162480"/>
    </source>
</evidence>
<evidence type="ECO:0000256" key="1">
    <source>
        <dbReference type="ARBA" id="ARBA00004141"/>
    </source>
</evidence>
<dbReference type="Proteomes" id="UP001162480">
    <property type="component" value="Chromosome 4"/>
</dbReference>
<dbReference type="InterPro" id="IPR050352">
    <property type="entry name" value="ABCG_transporters"/>
</dbReference>
<accession>A0AA36AVP1</accession>
<feature type="domain" description="ABC transporter" evidence="10">
    <location>
        <begin position="74"/>
        <end position="311"/>
    </location>
</feature>
<organism evidence="11 12">
    <name type="scientific">Octopus vulgaris</name>
    <name type="common">Common octopus</name>
    <dbReference type="NCBI Taxonomy" id="6645"/>
    <lineage>
        <taxon>Eukaryota</taxon>
        <taxon>Metazoa</taxon>
        <taxon>Spiralia</taxon>
        <taxon>Lophotrochozoa</taxon>
        <taxon>Mollusca</taxon>
        <taxon>Cephalopoda</taxon>
        <taxon>Coleoidea</taxon>
        <taxon>Octopodiformes</taxon>
        <taxon>Octopoda</taxon>
        <taxon>Incirrata</taxon>
        <taxon>Octopodidae</taxon>
        <taxon>Octopus</taxon>
    </lineage>
</organism>
<dbReference type="PROSITE" id="PS50893">
    <property type="entry name" value="ABC_TRANSPORTER_2"/>
    <property type="match status" value="1"/>
</dbReference>
<keyword evidence="6" id="KW-0067">ATP-binding</keyword>
<evidence type="ECO:0000313" key="11">
    <source>
        <dbReference type="EMBL" id="CAI9722127.1"/>
    </source>
</evidence>
<evidence type="ECO:0000256" key="4">
    <source>
        <dbReference type="ARBA" id="ARBA00022692"/>
    </source>
</evidence>
<dbReference type="InterPro" id="IPR013525">
    <property type="entry name" value="ABC2_TM"/>
</dbReference>
<dbReference type="SUPFAM" id="SSF52540">
    <property type="entry name" value="P-loop containing nucleoside triphosphate hydrolases"/>
    <property type="match status" value="1"/>
</dbReference>
<evidence type="ECO:0000256" key="7">
    <source>
        <dbReference type="ARBA" id="ARBA00022989"/>
    </source>
</evidence>
<dbReference type="InterPro" id="IPR043926">
    <property type="entry name" value="ABCG_dom"/>
</dbReference>
<protein>
    <submittedName>
        <fullName evidence="11">ABC transporter G family member 22-like</fullName>
    </submittedName>
</protein>
<keyword evidence="4 9" id="KW-0812">Transmembrane</keyword>
<dbReference type="PROSITE" id="PS00211">
    <property type="entry name" value="ABC_TRANSPORTER_1"/>
    <property type="match status" value="1"/>
</dbReference>
<keyword evidence="5" id="KW-0547">Nucleotide-binding</keyword>
<evidence type="ECO:0000259" key="10">
    <source>
        <dbReference type="PROSITE" id="PS50893"/>
    </source>
</evidence>
<dbReference type="PANTHER" id="PTHR48041:SF63">
    <property type="entry name" value="EARLY GENE AT 23, ISOFORM C"/>
    <property type="match status" value="1"/>
</dbReference>
<name>A0AA36AVP1_OCTVU</name>
<dbReference type="AlphaFoldDB" id="A0AA36AVP1"/>
<comment type="similarity">
    <text evidence="2">Belongs to the ABC transporter superfamily. ABCG family. Eye pigment precursor importer (TC 3.A.1.204) subfamily.</text>
</comment>
<evidence type="ECO:0000256" key="5">
    <source>
        <dbReference type="ARBA" id="ARBA00022741"/>
    </source>
</evidence>
<dbReference type="Pfam" id="PF01061">
    <property type="entry name" value="ABC2_membrane"/>
    <property type="match status" value="1"/>
</dbReference>
<dbReference type="GO" id="GO:0140359">
    <property type="term" value="F:ABC-type transporter activity"/>
    <property type="evidence" value="ECO:0007669"/>
    <property type="project" value="InterPro"/>
</dbReference>
<dbReference type="PANTHER" id="PTHR48041">
    <property type="entry name" value="ABC TRANSPORTER G FAMILY MEMBER 28"/>
    <property type="match status" value="1"/>
</dbReference>
<dbReference type="Pfam" id="PF00005">
    <property type="entry name" value="ABC_tran"/>
    <property type="match status" value="1"/>
</dbReference>
<evidence type="ECO:0000256" key="9">
    <source>
        <dbReference type="SAM" id="Phobius"/>
    </source>
</evidence>
<dbReference type="SMART" id="SM00382">
    <property type="entry name" value="AAA"/>
    <property type="match status" value="1"/>
</dbReference>
<dbReference type="Gene3D" id="3.40.50.300">
    <property type="entry name" value="P-loop containing nucleotide triphosphate hydrolases"/>
    <property type="match status" value="1"/>
</dbReference>
<dbReference type="GO" id="GO:0005524">
    <property type="term" value="F:ATP binding"/>
    <property type="evidence" value="ECO:0007669"/>
    <property type="project" value="UniProtKB-KW"/>
</dbReference>
<dbReference type="InterPro" id="IPR027417">
    <property type="entry name" value="P-loop_NTPase"/>
</dbReference>
<dbReference type="GO" id="GO:0016887">
    <property type="term" value="F:ATP hydrolysis activity"/>
    <property type="evidence" value="ECO:0007669"/>
    <property type="project" value="InterPro"/>
</dbReference>
<proteinExistence type="inferred from homology"/>
<comment type="subcellular location">
    <subcellularLocation>
        <location evidence="1">Membrane</location>
        <topology evidence="1">Multi-pass membrane protein</topology>
    </subcellularLocation>
</comment>
<dbReference type="FunFam" id="3.40.50.300:FF:001276">
    <property type="entry name" value="Uncharacterized protein, isoform A"/>
    <property type="match status" value="1"/>
</dbReference>
<keyword evidence="12" id="KW-1185">Reference proteome</keyword>
<feature type="transmembrane region" description="Helical" evidence="9">
    <location>
        <begin position="477"/>
        <end position="505"/>
    </location>
</feature>
<reference evidence="11" key="1">
    <citation type="submission" date="2023-08" db="EMBL/GenBank/DDBJ databases">
        <authorList>
            <person name="Alioto T."/>
            <person name="Alioto T."/>
            <person name="Gomez Garrido J."/>
        </authorList>
    </citation>
    <scope>NUCLEOTIDE SEQUENCE</scope>
</reference>
<dbReference type="InterPro" id="IPR003593">
    <property type="entry name" value="AAA+_ATPase"/>
</dbReference>
<sequence length="742" mass="83363">MSESFRKCKGKTPVEVKLLTCGYIESLEFPMHSKQVIAMKKLRVSSELLISSSSEIPSKSETIMQDTHLPVKNLVFKDIVVEIKKKTILQNVWGRITSGELMAVVGPSGSGKTTLLNVISGRQHIKQGSITVNGQKLNKALSRRMSYVLQQDILPSKLTLREVLHFTAMIKLPEKMTDFQKKKRVDQIVSQMELEKCLDTVIGSSWMRGLSGGEKKRANISCELLTNPDIIIVDEPTSGLDSSLAYKLMLNLQSLARNHNKIVLATIHQPSSQIFHMFSKLLVLSNGKIVYHGDAKNTLDVFSEHGLYCAEHYNPADFILDSVQGHSQKVMKLIEYAQEANQNSLYSDSIATENDEGPSPNGEVTLLISTQEEDTEKWPTSFWTQFRWLAWRNFKQSKTRIVSKFEIFRTISLGIAIGLLYFQTERTEDRIRDVKGLLFFLVVQWSFQPLVEAILAVPEDKDLLLKERAAGYYRLSAYYMAKMFVEAPLAIVLPMVSFLLVCLLAGLDNPGVLSLSVIIIVLHAILSQGLGLLFGVVFLDIQWGLTFSTVFILVSMLFVGFYAEKIPPWLQWLKNLSFIAYSYNILVMLEFGNDIPIKCLNLTTASSFGPCKNAVDTVPSYTVVETANIDIPLYGNIILLISLLVIIRQLLELRELLTLTNASSNPAFSETENELAKILDGLQIEDGDFTKQEIERAANNLKEGKQIGPDNIPPEVLKRCDLDDIILEFANKQLNDNVKPEK</sequence>
<evidence type="ECO:0000256" key="8">
    <source>
        <dbReference type="ARBA" id="ARBA00023136"/>
    </source>
</evidence>
<dbReference type="Pfam" id="PF19055">
    <property type="entry name" value="ABC2_membrane_7"/>
    <property type="match status" value="1"/>
</dbReference>
<feature type="transmembrane region" description="Helical" evidence="9">
    <location>
        <begin position="512"/>
        <end position="537"/>
    </location>
</feature>
<keyword evidence="3" id="KW-0813">Transport</keyword>
<feature type="transmembrane region" description="Helical" evidence="9">
    <location>
        <begin position="407"/>
        <end position="424"/>
    </location>
</feature>
<feature type="transmembrane region" description="Helical" evidence="9">
    <location>
        <begin position="631"/>
        <end position="651"/>
    </location>
</feature>
<dbReference type="GO" id="GO:0005886">
    <property type="term" value="C:plasma membrane"/>
    <property type="evidence" value="ECO:0007669"/>
    <property type="project" value="TreeGrafter"/>
</dbReference>
<evidence type="ECO:0000256" key="3">
    <source>
        <dbReference type="ARBA" id="ARBA00022448"/>
    </source>
</evidence>
<evidence type="ECO:0000256" key="2">
    <source>
        <dbReference type="ARBA" id="ARBA00005814"/>
    </source>
</evidence>
<feature type="transmembrane region" description="Helical" evidence="9">
    <location>
        <begin position="543"/>
        <end position="563"/>
    </location>
</feature>
<dbReference type="InterPro" id="IPR003439">
    <property type="entry name" value="ABC_transporter-like_ATP-bd"/>
</dbReference>
<keyword evidence="7 9" id="KW-1133">Transmembrane helix</keyword>
<keyword evidence="8 9" id="KW-0472">Membrane</keyword>
<gene>
    <name evidence="11" type="ORF">OCTVUL_1B019385</name>
</gene>
<dbReference type="EMBL" id="OX597817">
    <property type="protein sequence ID" value="CAI9722127.1"/>
    <property type="molecule type" value="Genomic_DNA"/>
</dbReference>
<evidence type="ECO:0000256" key="6">
    <source>
        <dbReference type="ARBA" id="ARBA00022840"/>
    </source>
</evidence>
<dbReference type="InterPro" id="IPR017871">
    <property type="entry name" value="ABC_transporter-like_CS"/>
</dbReference>